<comment type="pathway">
    <text evidence="7">Polyol metabolism; glycerol degradation via glycerol kinase pathway; sn-glycerol 3-phosphate from glycerol: step 1/1.</text>
</comment>
<dbReference type="Gene3D" id="3.30.420.40">
    <property type="match status" value="2"/>
</dbReference>
<evidence type="ECO:0000256" key="3">
    <source>
        <dbReference type="ARBA" id="ARBA00022741"/>
    </source>
</evidence>
<feature type="domain" description="Carbohydrate kinase FGGY C-terminal" evidence="10">
    <location>
        <begin position="271"/>
        <end position="463"/>
    </location>
</feature>
<comment type="activity regulation">
    <text evidence="7">Inhibited by fructose 1,6-bisphosphate (FBP).</text>
</comment>
<proteinExistence type="inferred from homology"/>
<feature type="binding site" evidence="7">
    <location>
        <position position="20"/>
    </location>
    <ligand>
        <name>ADP</name>
        <dbReference type="ChEBI" id="CHEBI:456216"/>
    </ligand>
</feature>
<evidence type="ECO:0000313" key="11">
    <source>
        <dbReference type="EMBL" id="GMA39787.1"/>
    </source>
</evidence>
<dbReference type="InterPro" id="IPR018485">
    <property type="entry name" value="FGGY_C"/>
</dbReference>
<dbReference type="Pfam" id="PF02782">
    <property type="entry name" value="FGGY_C"/>
    <property type="match status" value="1"/>
</dbReference>
<feature type="binding site" evidence="7">
    <location>
        <position position="142"/>
    </location>
    <ligand>
        <name>glycerol</name>
        <dbReference type="ChEBI" id="CHEBI:17754"/>
    </ligand>
</feature>
<evidence type="ECO:0000256" key="2">
    <source>
        <dbReference type="ARBA" id="ARBA00022679"/>
    </source>
</evidence>
<feature type="binding site" evidence="7">
    <location>
        <position position="20"/>
    </location>
    <ligand>
        <name>sn-glycerol 3-phosphate</name>
        <dbReference type="ChEBI" id="CHEBI:57597"/>
    </ligand>
</feature>
<feature type="binding site" evidence="7">
    <location>
        <position position="90"/>
    </location>
    <ligand>
        <name>glycerol</name>
        <dbReference type="ChEBI" id="CHEBI:17754"/>
    </ligand>
</feature>
<evidence type="ECO:0000256" key="8">
    <source>
        <dbReference type="RuleBase" id="RU003733"/>
    </source>
</evidence>
<feature type="binding site" evidence="7">
    <location>
        <position position="254"/>
    </location>
    <ligand>
        <name>sn-glycerol 3-phosphate</name>
        <dbReference type="ChEBI" id="CHEBI:57597"/>
    </ligand>
</feature>
<dbReference type="RefSeq" id="WP_284303606.1">
    <property type="nucleotide sequence ID" value="NZ_BSUO01000001.1"/>
</dbReference>
<evidence type="ECO:0000256" key="7">
    <source>
        <dbReference type="HAMAP-Rule" id="MF_00186"/>
    </source>
</evidence>
<evidence type="ECO:0000256" key="1">
    <source>
        <dbReference type="ARBA" id="ARBA00009156"/>
    </source>
</evidence>
<dbReference type="NCBIfam" id="NF000756">
    <property type="entry name" value="PRK00047.1"/>
    <property type="match status" value="1"/>
</dbReference>
<feature type="binding site" evidence="7">
    <location>
        <position position="320"/>
    </location>
    <ligand>
        <name>ATP</name>
        <dbReference type="ChEBI" id="CHEBI:30616"/>
    </ligand>
</feature>
<dbReference type="InterPro" id="IPR018484">
    <property type="entry name" value="FGGY_N"/>
</dbReference>
<feature type="binding site" evidence="7">
    <location>
        <position position="142"/>
    </location>
    <ligand>
        <name>sn-glycerol 3-phosphate</name>
        <dbReference type="ChEBI" id="CHEBI:57597"/>
    </ligand>
</feature>
<feature type="binding site" evidence="7">
    <location>
        <position position="428"/>
    </location>
    <ligand>
        <name>ADP</name>
        <dbReference type="ChEBI" id="CHEBI:456216"/>
    </ligand>
</feature>
<keyword evidence="12" id="KW-1185">Reference proteome</keyword>
<feature type="binding site" evidence="7">
    <location>
        <position position="424"/>
    </location>
    <ligand>
        <name>ATP</name>
        <dbReference type="ChEBI" id="CHEBI:30616"/>
    </ligand>
</feature>
<evidence type="ECO:0000256" key="6">
    <source>
        <dbReference type="ARBA" id="ARBA00022840"/>
    </source>
</evidence>
<keyword evidence="2 7" id="KW-0808">Transferase</keyword>
<feature type="binding site" evidence="7">
    <location>
        <position position="324"/>
    </location>
    <ligand>
        <name>ATP</name>
        <dbReference type="ChEBI" id="CHEBI:30616"/>
    </ligand>
</feature>
<dbReference type="Proteomes" id="UP001157126">
    <property type="component" value="Unassembled WGS sequence"/>
</dbReference>
<feature type="binding site" evidence="7">
    <location>
        <position position="254"/>
    </location>
    <ligand>
        <name>glycerol</name>
        <dbReference type="ChEBI" id="CHEBI:17754"/>
    </ligand>
</feature>
<keyword evidence="5 7" id="KW-0319">Glycerol metabolism</keyword>
<sequence length="516" mass="56613">MAPEDTTTPKKYVIAIDQGTTSSRAIVFDHSGSIVSVGQLEHEQIFPKAGWVEHDPKEIWSNVREAVGQALSRGELNRHEIAAVGITNQRETAVVWDKNTGEPVYNAIVWQDTRTQKICDELAGDEGSEKYKDVCGLPLATYFSGPKVTWILDNVEGAREKAEKGDLLFGNTDTWVIWNLTGGTEGGVHVTDVTNASRTMLMDYRKLAWDESICEDMRIPMSMLPEIKSSSEVYGYGRKRGLLIDTPIAGDLGDQQAATFGQACFSKGMAKNTYGTGNFMLINTGTEPVTSENGLLTTVAYKVGDQDAVYALEGSIAVTGSLVQWLRDNLGIIKSAPDIEKLAETVEDNGGAYFVPAFSGLFAPHWRSDARGALVGLTRYVNKGHIARAALEATAFQTREVMDAMIADAQSDGVELTELKVDGGMTANDALMQFQADMLDVSVVRPKVSETTALGAAYAAGIAVGFWEGEQDVIDNWAEDKRWEPQMDDDERERLLRNWKKAVSKTLDWVDEDTEK</sequence>
<evidence type="ECO:0000259" key="9">
    <source>
        <dbReference type="Pfam" id="PF00370"/>
    </source>
</evidence>
<feature type="binding site" evidence="7">
    <location>
        <position position="24"/>
    </location>
    <ligand>
        <name>ADP</name>
        <dbReference type="ChEBI" id="CHEBI:456216"/>
    </ligand>
</feature>
<feature type="binding site" evidence="7">
    <location>
        <position position="21"/>
    </location>
    <ligand>
        <name>ATP</name>
        <dbReference type="ChEBI" id="CHEBI:30616"/>
    </ligand>
</feature>
<feature type="domain" description="Carbohydrate kinase FGGY N-terminal" evidence="9">
    <location>
        <begin position="12"/>
        <end position="261"/>
    </location>
</feature>
<dbReference type="PANTHER" id="PTHR10196">
    <property type="entry name" value="SUGAR KINASE"/>
    <property type="match status" value="1"/>
</dbReference>
<dbReference type="InterPro" id="IPR000577">
    <property type="entry name" value="Carb_kinase_FGGY"/>
</dbReference>
<feature type="binding site" evidence="7">
    <location>
        <position position="255"/>
    </location>
    <ligand>
        <name>glycerol</name>
        <dbReference type="ChEBI" id="CHEBI:17754"/>
    </ligand>
</feature>
<evidence type="ECO:0000313" key="12">
    <source>
        <dbReference type="Proteomes" id="UP001157126"/>
    </source>
</evidence>
<protein>
    <recommendedName>
        <fullName evidence="7">Glycerol kinase</fullName>
        <ecNumber evidence="7">2.7.1.30</ecNumber>
    </recommendedName>
    <alternativeName>
        <fullName evidence="7">ATP:glycerol 3-phosphotransferase</fullName>
    </alternativeName>
    <alternativeName>
        <fullName evidence="7">Glycerokinase</fullName>
        <shortName evidence="7">GK</shortName>
    </alternativeName>
</protein>
<dbReference type="CDD" id="cd07769">
    <property type="entry name" value="ASKHA_NBD_FGGY_GK"/>
    <property type="match status" value="1"/>
</dbReference>
<comment type="catalytic activity">
    <reaction evidence="7">
        <text>glycerol + ATP = sn-glycerol 3-phosphate + ADP + H(+)</text>
        <dbReference type="Rhea" id="RHEA:21644"/>
        <dbReference type="ChEBI" id="CHEBI:15378"/>
        <dbReference type="ChEBI" id="CHEBI:17754"/>
        <dbReference type="ChEBI" id="CHEBI:30616"/>
        <dbReference type="ChEBI" id="CHEBI:57597"/>
        <dbReference type="ChEBI" id="CHEBI:456216"/>
        <dbReference type="EC" id="2.7.1.30"/>
    </reaction>
</comment>
<dbReference type="PROSITE" id="PS00933">
    <property type="entry name" value="FGGY_KINASES_1"/>
    <property type="match status" value="1"/>
</dbReference>
<comment type="caution">
    <text evidence="11">The sequence shown here is derived from an EMBL/GenBank/DDBJ whole genome shotgun (WGS) entry which is preliminary data.</text>
</comment>
<name>A0ABQ6IST5_9MICO</name>
<dbReference type="NCBIfam" id="TIGR01311">
    <property type="entry name" value="glycerol_kin"/>
    <property type="match status" value="1"/>
</dbReference>
<reference evidence="12" key="1">
    <citation type="journal article" date="2019" name="Int. J. Syst. Evol. Microbiol.">
        <title>The Global Catalogue of Microorganisms (GCM) 10K type strain sequencing project: providing services to taxonomists for standard genome sequencing and annotation.</title>
        <authorList>
            <consortium name="The Broad Institute Genomics Platform"/>
            <consortium name="The Broad Institute Genome Sequencing Center for Infectious Disease"/>
            <person name="Wu L."/>
            <person name="Ma J."/>
        </authorList>
    </citation>
    <scope>NUCLEOTIDE SEQUENCE [LARGE SCALE GENOMIC DNA]</scope>
    <source>
        <strain evidence="12">NBRC 113072</strain>
    </source>
</reference>
<dbReference type="PROSITE" id="PS00445">
    <property type="entry name" value="FGGY_KINASES_2"/>
    <property type="match status" value="1"/>
</dbReference>
<keyword evidence="6 7" id="KW-0067">ATP-binding</keyword>
<feature type="binding site" evidence="7">
    <location>
        <position position="320"/>
    </location>
    <ligand>
        <name>ADP</name>
        <dbReference type="ChEBI" id="CHEBI:456216"/>
    </ligand>
</feature>
<dbReference type="InterPro" id="IPR005999">
    <property type="entry name" value="Glycerol_kin"/>
</dbReference>
<dbReference type="InterPro" id="IPR018483">
    <property type="entry name" value="Carb_kinase_FGGY_CS"/>
</dbReference>
<evidence type="ECO:0000256" key="4">
    <source>
        <dbReference type="ARBA" id="ARBA00022777"/>
    </source>
</evidence>
<dbReference type="EC" id="2.7.1.30" evidence="7"/>
<feature type="binding site" evidence="7">
    <location>
        <position position="276"/>
    </location>
    <ligand>
        <name>ATP</name>
        <dbReference type="ChEBI" id="CHEBI:30616"/>
    </ligand>
</feature>
<feature type="binding site" evidence="7">
    <location>
        <position position="424"/>
    </location>
    <ligand>
        <name>ADP</name>
        <dbReference type="ChEBI" id="CHEBI:456216"/>
    </ligand>
</feature>
<feature type="binding site" evidence="7">
    <location>
        <position position="276"/>
    </location>
    <ligand>
        <name>ADP</name>
        <dbReference type="ChEBI" id="CHEBI:456216"/>
    </ligand>
</feature>
<comment type="function">
    <text evidence="7">Key enzyme in the regulation of glycerol uptake and metabolism. Catalyzes the phosphorylation of glycerol to yield sn-glycerol 3-phosphate.</text>
</comment>
<dbReference type="EMBL" id="BSUO01000001">
    <property type="protein sequence ID" value="GMA39787.1"/>
    <property type="molecule type" value="Genomic_DNA"/>
</dbReference>
<feature type="binding site" evidence="7">
    <location>
        <position position="20"/>
    </location>
    <ligand>
        <name>ATP</name>
        <dbReference type="ChEBI" id="CHEBI:30616"/>
    </ligand>
</feature>
<keyword evidence="4 7" id="KW-0418">Kinase</keyword>
<dbReference type="SUPFAM" id="SSF53067">
    <property type="entry name" value="Actin-like ATPase domain"/>
    <property type="match status" value="2"/>
</dbReference>
<organism evidence="11 12">
    <name type="scientific">Mobilicoccus caccae</name>
    <dbReference type="NCBI Taxonomy" id="1859295"/>
    <lineage>
        <taxon>Bacteria</taxon>
        <taxon>Bacillati</taxon>
        <taxon>Actinomycetota</taxon>
        <taxon>Actinomycetes</taxon>
        <taxon>Micrococcales</taxon>
        <taxon>Dermatophilaceae</taxon>
        <taxon>Mobilicoccus</taxon>
    </lineage>
</organism>
<dbReference type="InterPro" id="IPR043129">
    <property type="entry name" value="ATPase_NBD"/>
</dbReference>
<dbReference type="GO" id="GO:0016301">
    <property type="term" value="F:kinase activity"/>
    <property type="evidence" value="ECO:0007669"/>
    <property type="project" value="UniProtKB-KW"/>
</dbReference>
<feature type="binding site" evidence="7">
    <location>
        <position position="91"/>
    </location>
    <ligand>
        <name>glycerol</name>
        <dbReference type="ChEBI" id="CHEBI:17754"/>
    </ligand>
</feature>
<dbReference type="Pfam" id="PF00370">
    <property type="entry name" value="FGGY_N"/>
    <property type="match status" value="1"/>
</dbReference>
<dbReference type="PIRSF" id="PIRSF000538">
    <property type="entry name" value="GlpK"/>
    <property type="match status" value="1"/>
</dbReference>
<comment type="similarity">
    <text evidence="1 7 8">Belongs to the FGGY kinase family.</text>
</comment>
<feature type="binding site" evidence="7">
    <location>
        <position position="22"/>
    </location>
    <ligand>
        <name>ATP</name>
        <dbReference type="ChEBI" id="CHEBI:30616"/>
    </ligand>
</feature>
<evidence type="ECO:0000256" key="5">
    <source>
        <dbReference type="ARBA" id="ARBA00022798"/>
    </source>
</evidence>
<keyword evidence="3 7" id="KW-0547">Nucleotide-binding</keyword>
<accession>A0ABQ6IST5</accession>
<dbReference type="HAMAP" id="MF_00186">
    <property type="entry name" value="Glycerol_kin"/>
    <property type="match status" value="1"/>
</dbReference>
<feature type="binding site" evidence="7">
    <location>
        <position position="91"/>
    </location>
    <ligand>
        <name>sn-glycerol 3-phosphate</name>
        <dbReference type="ChEBI" id="CHEBI:57597"/>
    </ligand>
</feature>
<evidence type="ECO:0000259" key="10">
    <source>
        <dbReference type="Pfam" id="PF02782"/>
    </source>
</evidence>
<dbReference type="PANTHER" id="PTHR10196:SF69">
    <property type="entry name" value="GLYCEROL KINASE"/>
    <property type="match status" value="1"/>
</dbReference>
<feature type="binding site" evidence="7">
    <location>
        <position position="90"/>
    </location>
    <ligand>
        <name>sn-glycerol 3-phosphate</name>
        <dbReference type="ChEBI" id="CHEBI:57597"/>
    </ligand>
</feature>
<gene>
    <name evidence="7 11" type="primary">glpK</name>
    <name evidence="11" type="ORF">GCM10025883_18320</name>
</gene>